<feature type="region of interest" description="Disordered" evidence="1">
    <location>
        <begin position="235"/>
        <end position="361"/>
    </location>
</feature>
<feature type="compositionally biased region" description="Polar residues" evidence="1">
    <location>
        <begin position="289"/>
        <end position="318"/>
    </location>
</feature>
<dbReference type="Proteomes" id="UP000218811">
    <property type="component" value="Unassembled WGS sequence"/>
</dbReference>
<keyword evidence="5" id="KW-1185">Reference proteome</keyword>
<feature type="signal peptide" evidence="3">
    <location>
        <begin position="1"/>
        <end position="18"/>
    </location>
</feature>
<evidence type="ECO:0000313" key="4">
    <source>
        <dbReference type="EMBL" id="PCH34226.1"/>
    </source>
</evidence>
<keyword evidence="2" id="KW-0812">Transmembrane</keyword>
<feature type="transmembrane region" description="Helical" evidence="2">
    <location>
        <begin position="169"/>
        <end position="192"/>
    </location>
</feature>
<keyword evidence="3" id="KW-0732">Signal</keyword>
<evidence type="ECO:0008006" key="6">
    <source>
        <dbReference type="Google" id="ProtNLM"/>
    </source>
</evidence>
<feature type="compositionally biased region" description="Basic and acidic residues" evidence="1">
    <location>
        <begin position="252"/>
        <end position="262"/>
    </location>
</feature>
<evidence type="ECO:0000256" key="2">
    <source>
        <dbReference type="SAM" id="Phobius"/>
    </source>
</evidence>
<protein>
    <recommendedName>
        <fullName evidence="6">Mid2 domain-containing protein</fullName>
    </recommendedName>
</protein>
<accession>A0A2H3IW85</accession>
<gene>
    <name evidence="4" type="ORF">WOLCODRAFT_160705</name>
</gene>
<evidence type="ECO:0000256" key="3">
    <source>
        <dbReference type="SAM" id="SignalP"/>
    </source>
</evidence>
<evidence type="ECO:0000313" key="5">
    <source>
        <dbReference type="Proteomes" id="UP000218811"/>
    </source>
</evidence>
<feature type="compositionally biased region" description="Polar residues" evidence="1">
    <location>
        <begin position="237"/>
        <end position="246"/>
    </location>
</feature>
<sequence>MRIAVLILAAGLYPIAICASLTKSNDIPHVSHISAHHYRRDLSGLFGGLDPASQSQEQETDSGTHDNDTPEQAPRPADEPSKTDSSTFNLFSPFATLGEPTKTKSAASSTGTKSESSITTDADVSATAEPTSTQESTSSTSSATVSATQAAEDRHSSDSSAAGSSSSNWKIVGVAVIAFSAVAAILVAAVFFDHWWGFLRDVVWKRREPEGMEEMIPDWEKASWEVRLGHDRHRYPSFTSGAPSRHNSAKTKARDWTQERRPSPCPGLTPAERMVLSPGYVPPAPPTNVYLNPNARPSTGNADTYPDQSTATLVNTPRTAAGYTSPGSNAHTGPCTGDRNPFSDRPVSPPPADAYGGIDGR</sequence>
<dbReference type="AlphaFoldDB" id="A0A2H3IW85"/>
<keyword evidence="2" id="KW-0472">Membrane</keyword>
<dbReference type="OMA" id="HISAHHY"/>
<dbReference type="EMBL" id="KB467831">
    <property type="protein sequence ID" value="PCH34226.1"/>
    <property type="molecule type" value="Genomic_DNA"/>
</dbReference>
<organism evidence="4 5">
    <name type="scientific">Wolfiporia cocos (strain MD-104)</name>
    <name type="common">Brown rot fungus</name>
    <dbReference type="NCBI Taxonomy" id="742152"/>
    <lineage>
        <taxon>Eukaryota</taxon>
        <taxon>Fungi</taxon>
        <taxon>Dikarya</taxon>
        <taxon>Basidiomycota</taxon>
        <taxon>Agaricomycotina</taxon>
        <taxon>Agaricomycetes</taxon>
        <taxon>Polyporales</taxon>
        <taxon>Phaeolaceae</taxon>
        <taxon>Wolfiporia</taxon>
    </lineage>
</organism>
<keyword evidence="2" id="KW-1133">Transmembrane helix</keyword>
<name>A0A2H3IW85_WOLCO</name>
<feature type="chain" id="PRO_5013937708" description="Mid2 domain-containing protein" evidence="3">
    <location>
        <begin position="19"/>
        <end position="361"/>
    </location>
</feature>
<reference evidence="4 5" key="1">
    <citation type="journal article" date="2012" name="Science">
        <title>The Paleozoic origin of enzymatic lignin decomposition reconstructed from 31 fungal genomes.</title>
        <authorList>
            <person name="Floudas D."/>
            <person name="Binder M."/>
            <person name="Riley R."/>
            <person name="Barry K."/>
            <person name="Blanchette R.A."/>
            <person name="Henrissat B."/>
            <person name="Martinez A.T."/>
            <person name="Otillar R."/>
            <person name="Spatafora J.W."/>
            <person name="Yadav J.S."/>
            <person name="Aerts A."/>
            <person name="Benoit I."/>
            <person name="Boyd A."/>
            <person name="Carlson A."/>
            <person name="Copeland A."/>
            <person name="Coutinho P.M."/>
            <person name="de Vries R.P."/>
            <person name="Ferreira P."/>
            <person name="Findley K."/>
            <person name="Foster B."/>
            <person name="Gaskell J."/>
            <person name="Glotzer D."/>
            <person name="Gorecki P."/>
            <person name="Heitman J."/>
            <person name="Hesse C."/>
            <person name="Hori C."/>
            <person name="Igarashi K."/>
            <person name="Jurgens J.A."/>
            <person name="Kallen N."/>
            <person name="Kersten P."/>
            <person name="Kohler A."/>
            <person name="Kuees U."/>
            <person name="Kumar T.K.A."/>
            <person name="Kuo A."/>
            <person name="LaButti K."/>
            <person name="Larrondo L.F."/>
            <person name="Lindquist E."/>
            <person name="Ling A."/>
            <person name="Lombard V."/>
            <person name="Lucas S."/>
            <person name="Lundell T."/>
            <person name="Martin R."/>
            <person name="McLaughlin D.J."/>
            <person name="Morgenstern I."/>
            <person name="Morin E."/>
            <person name="Murat C."/>
            <person name="Nagy L.G."/>
            <person name="Nolan M."/>
            <person name="Ohm R.A."/>
            <person name="Patyshakuliyeva A."/>
            <person name="Rokas A."/>
            <person name="Ruiz-Duenas F.J."/>
            <person name="Sabat G."/>
            <person name="Salamov A."/>
            <person name="Samejima M."/>
            <person name="Schmutz J."/>
            <person name="Slot J.C."/>
            <person name="St John F."/>
            <person name="Stenlid J."/>
            <person name="Sun H."/>
            <person name="Sun S."/>
            <person name="Syed K."/>
            <person name="Tsang A."/>
            <person name="Wiebenga A."/>
            <person name="Young D."/>
            <person name="Pisabarro A."/>
            <person name="Eastwood D.C."/>
            <person name="Martin F."/>
            <person name="Cullen D."/>
            <person name="Grigoriev I.V."/>
            <person name="Hibbett D.S."/>
        </authorList>
    </citation>
    <scope>NUCLEOTIDE SEQUENCE [LARGE SCALE GENOMIC DNA]</scope>
    <source>
        <strain evidence="4 5">MD-104</strain>
    </source>
</reference>
<evidence type="ECO:0000256" key="1">
    <source>
        <dbReference type="SAM" id="MobiDB-lite"/>
    </source>
</evidence>
<feature type="compositionally biased region" description="Low complexity" evidence="1">
    <location>
        <begin position="103"/>
        <end position="150"/>
    </location>
</feature>
<proteinExistence type="predicted"/>
<dbReference type="OrthoDB" id="3266475at2759"/>
<feature type="region of interest" description="Disordered" evidence="1">
    <location>
        <begin position="44"/>
        <end position="166"/>
    </location>
</feature>